<evidence type="ECO:0000313" key="3">
    <source>
        <dbReference type="EMBL" id="SDL96950.1"/>
    </source>
</evidence>
<keyword evidence="4" id="KW-1185">Reference proteome</keyword>
<dbReference type="AlphaFoldDB" id="A0A1G9PDT6"/>
<evidence type="ECO:0000256" key="1">
    <source>
        <dbReference type="SAM" id="MobiDB-lite"/>
    </source>
</evidence>
<reference evidence="3 5" key="2">
    <citation type="submission" date="2016-10" db="EMBL/GenBank/DDBJ databases">
        <authorList>
            <person name="de Groot N.N."/>
        </authorList>
    </citation>
    <scope>NUCLEOTIDE SEQUENCE [LARGE SCALE GENOMIC DNA]</scope>
    <source>
        <strain evidence="3 5">CGMCC 1.10239</strain>
    </source>
</reference>
<dbReference type="EMBL" id="LIPY01000123">
    <property type="protein sequence ID" value="KWX70695.1"/>
    <property type="molecule type" value="Genomic_DNA"/>
</dbReference>
<dbReference type="EMBL" id="FNGM01000007">
    <property type="protein sequence ID" value="SDL96950.1"/>
    <property type="molecule type" value="Genomic_DNA"/>
</dbReference>
<protein>
    <submittedName>
        <fullName evidence="3">Uncharacterized protein</fullName>
    </submittedName>
</protein>
<gene>
    <name evidence="2" type="ORF">AML91_26970</name>
    <name evidence="3" type="ORF">SAMN05216191_107158</name>
</gene>
<proteinExistence type="predicted"/>
<dbReference type="Proteomes" id="UP000070252">
    <property type="component" value="Unassembled WGS sequence"/>
</dbReference>
<feature type="region of interest" description="Disordered" evidence="1">
    <location>
        <begin position="1"/>
        <end position="71"/>
    </location>
</feature>
<dbReference type="OrthoDB" id="2628763at2"/>
<evidence type="ECO:0000313" key="4">
    <source>
        <dbReference type="Proteomes" id="UP000070252"/>
    </source>
</evidence>
<dbReference type="Proteomes" id="UP000182783">
    <property type="component" value="Unassembled WGS sequence"/>
</dbReference>
<feature type="compositionally biased region" description="Polar residues" evidence="1">
    <location>
        <begin position="1"/>
        <end position="12"/>
    </location>
</feature>
<organism evidence="3 5">
    <name type="scientific">Paenibacillus jilunlii</name>
    <dbReference type="NCBI Taxonomy" id="682956"/>
    <lineage>
        <taxon>Bacteria</taxon>
        <taxon>Bacillati</taxon>
        <taxon>Bacillota</taxon>
        <taxon>Bacilli</taxon>
        <taxon>Bacillales</taxon>
        <taxon>Paenibacillaceae</taxon>
        <taxon>Paenibacillus</taxon>
    </lineage>
</organism>
<accession>A0A1G9PDT6</accession>
<dbReference type="RefSeq" id="WP_062527516.1">
    <property type="nucleotide sequence ID" value="NZ_CP048429.1"/>
</dbReference>
<evidence type="ECO:0000313" key="2">
    <source>
        <dbReference type="EMBL" id="KWX70695.1"/>
    </source>
</evidence>
<evidence type="ECO:0000313" key="5">
    <source>
        <dbReference type="Proteomes" id="UP000182783"/>
    </source>
</evidence>
<name>A0A1G9PDT6_9BACL</name>
<sequence length="71" mass="7593">MRGMSDQENFTDGRSPGFNQIPDASRPGQTASTDKLDDIVGGIMDNVQETLTGDPPKESGKHRAGNTTTDK</sequence>
<reference evidence="2 4" key="1">
    <citation type="submission" date="2015-08" db="EMBL/GenBank/DDBJ databases">
        <title>Genome of Paenibacillus jilunlii.</title>
        <authorList>
            <person name="Sant'Anna F.H."/>
            <person name="Ambrosini A."/>
            <person name="Souza R."/>
            <person name="Bach E."/>
            <person name="Fernandes G."/>
            <person name="Balsanelli E."/>
            <person name="Baura V.A."/>
            <person name="Pedrosa F.O."/>
            <person name="Souza E.M."/>
            <person name="Passaglia L."/>
        </authorList>
    </citation>
    <scope>NUCLEOTIDE SEQUENCE [LARGE SCALE GENOMIC DNA]</scope>
    <source>
        <strain evidence="2 4">DSM 23019</strain>
    </source>
</reference>